<name>A0A5P3VRC7_9BURK</name>
<dbReference type="EMBL" id="CP032519">
    <property type="protein sequence ID" value="QEZ48588.1"/>
    <property type="molecule type" value="Genomic_DNA"/>
</dbReference>
<reference evidence="1 2" key="1">
    <citation type="submission" date="2018-09" db="EMBL/GenBank/DDBJ databases">
        <title>Complete genome sequence of Cupriavidus oxalaticus T2, a bacterium capable of phenol tolerance and degradation.</title>
        <authorList>
            <person name="Yan J."/>
        </authorList>
    </citation>
    <scope>NUCLEOTIDE SEQUENCE [LARGE SCALE GENOMIC DNA]</scope>
    <source>
        <strain evidence="1 2">T2</strain>
    </source>
</reference>
<sequence length="541" mass="56197">MVNAKVCFDDGQGGCDTSLPMTTTDGTGGYTLNAPGEVVGKQINVIVTPETTDLSKPGVPFSSTFTLSAVVSGKTQNITPLTTMVVSQVKAGRTAEQALQAVQSLTGSASIDPAADFIASGSKDTAAIAASMVSRLTALGGQGPISWAQVQATMNAYAAKGNIEGVQQTDVNAQLARSSLSAESDAAAVLASPLYTVDGDLMQSIIGTTPDGTLSPVREKFALAGSTLSVVQEVQRNSAWSPASPVGSYDGWFSGSWISQNGGAGAYEMKADGSWTDWLPAALMHPSYALSSVGPKLIGTDPNTNDQVTVSYRAMDVGGSPLSSSLHIDYRNPVRSVMVGTFARGTIAYLATMAYSNDRLMLVNQGIGLPWINGQTVNVPIMVNGSAQYSLGDPAQTYTSIGDAIGSQTDIGGGCVLLNIKPNGVAEVDKSNKEGCNYANNPLNFPVEGSWSIYPRNPQVMTISLPKAVGAANVPINDRVKNPVLSGGALVVGLMNGKLLTGYLQPASQPTTVMQFRADLTDVVAASMREAAIRIGQRQNP</sequence>
<dbReference type="AlphaFoldDB" id="A0A5P3VRC7"/>
<dbReference type="Proteomes" id="UP000325743">
    <property type="component" value="Chromosome 2"/>
</dbReference>
<gene>
    <name evidence="1" type="ORF">D2917_28465</name>
</gene>
<evidence type="ECO:0000313" key="1">
    <source>
        <dbReference type="EMBL" id="QEZ48588.1"/>
    </source>
</evidence>
<proteinExistence type="predicted"/>
<accession>A0A5P3VRC7</accession>
<evidence type="ECO:0000313" key="2">
    <source>
        <dbReference type="Proteomes" id="UP000325743"/>
    </source>
</evidence>
<protein>
    <submittedName>
        <fullName evidence="1">Uncharacterized protein</fullName>
    </submittedName>
</protein>
<organism evidence="1 2">
    <name type="scientific">Cupriavidus oxalaticus</name>
    <dbReference type="NCBI Taxonomy" id="96344"/>
    <lineage>
        <taxon>Bacteria</taxon>
        <taxon>Pseudomonadati</taxon>
        <taxon>Pseudomonadota</taxon>
        <taxon>Betaproteobacteria</taxon>
        <taxon>Burkholderiales</taxon>
        <taxon>Burkholderiaceae</taxon>
        <taxon>Cupriavidus</taxon>
    </lineage>
</organism>